<dbReference type="GeneID" id="11117560"/>
<dbReference type="Proteomes" id="UP000001639">
    <property type="component" value="Segment"/>
</dbReference>
<protein>
    <submittedName>
        <fullName evidence="1">Uncharacterized protein</fullName>
    </submittedName>
</protein>
<dbReference type="KEGG" id="vg:11117560"/>
<dbReference type="EMBL" id="HM997019">
    <property type="protein sequence ID" value="AEK82008.1"/>
    <property type="molecule type" value="Genomic_DNA"/>
</dbReference>
<reference evidence="1 2" key="1">
    <citation type="journal article" date="2011" name="Arch. Virol.">
        <title>The genome sequence of enterobacterial phage 7-11, which possesses an unusually elongated head.</title>
        <authorList>
            <person name="Kropinski A.M."/>
            <person name="Lingohr E.J."/>
            <person name="Ackermann H.W."/>
        </authorList>
    </citation>
    <scope>NUCLEOTIDE SEQUENCE [LARGE SCALE GENOMIC DNA]</scope>
</reference>
<evidence type="ECO:0000313" key="1">
    <source>
        <dbReference type="EMBL" id="AEK82008.1"/>
    </source>
</evidence>
<dbReference type="RefSeq" id="YP_004782468.1">
    <property type="nucleotide sequence ID" value="NC_015938.1"/>
</dbReference>
<accession>G0X526</accession>
<proteinExistence type="predicted"/>
<organism evidence="1 2">
    <name type="scientific">Salmonella phage 7-11</name>
    <dbReference type="NCBI Taxonomy" id="1054968"/>
    <lineage>
        <taxon>Viruses</taxon>
        <taxon>Duplodnaviria</taxon>
        <taxon>Heunggongvirae</taxon>
        <taxon>Uroviricota</taxon>
        <taxon>Caudoviricetes</taxon>
        <taxon>Grimontviridae</taxon>
        <taxon>Moazamivirus</taxon>
        <taxon>Moazamivirus 711</taxon>
    </lineage>
</organism>
<keyword evidence="2" id="KW-1185">Reference proteome</keyword>
<name>G0X526_9CAUD</name>
<evidence type="ECO:0000313" key="2">
    <source>
        <dbReference type="Proteomes" id="UP000001639"/>
    </source>
</evidence>
<sequence>MTVDELIIKLENLSVTVGGDATVIVTNEDGDFSRELDRDDVSIDSITYDDSRERFIKIVI</sequence>